<feature type="chain" id="PRO_5001801947" evidence="4">
    <location>
        <begin position="30"/>
        <end position="233"/>
    </location>
</feature>
<proteinExistence type="predicted"/>
<evidence type="ECO:0000256" key="3">
    <source>
        <dbReference type="PROSITE-ProRule" id="PRU00023"/>
    </source>
</evidence>
<dbReference type="PROSITE" id="PS50297">
    <property type="entry name" value="ANK_REP_REGION"/>
    <property type="match status" value="1"/>
</dbReference>
<evidence type="ECO:0000313" key="5">
    <source>
        <dbReference type="EMBL" id="KFF09620.1"/>
    </source>
</evidence>
<dbReference type="EMBL" id="MUGY01000053">
    <property type="protein sequence ID" value="OXA85766.1"/>
    <property type="molecule type" value="Genomic_DNA"/>
</dbReference>
<keyword evidence="4" id="KW-0732">Signal</keyword>
<dbReference type="PANTHER" id="PTHR24188:SF29">
    <property type="entry name" value="GH09064P"/>
    <property type="match status" value="1"/>
</dbReference>
<dbReference type="InterPro" id="IPR002110">
    <property type="entry name" value="Ankyrin_rpt"/>
</dbReference>
<evidence type="ECO:0000256" key="4">
    <source>
        <dbReference type="SAM" id="SignalP"/>
    </source>
</evidence>
<dbReference type="Proteomes" id="UP000028712">
    <property type="component" value="Unassembled WGS sequence"/>
</dbReference>
<dbReference type="RefSeq" id="WP_035627888.1">
    <property type="nucleotide sequence ID" value="NZ_JBEWQG010000019.1"/>
</dbReference>
<reference evidence="5 7" key="1">
    <citation type="submission" date="2014-07" db="EMBL/GenBank/DDBJ databases">
        <title>Genome of Flavobacterium hydatis DSM 2063.</title>
        <authorList>
            <person name="Pipes S.E."/>
            <person name="Stropko S.J."/>
            <person name="Newman J.D."/>
        </authorList>
    </citation>
    <scope>NUCLEOTIDE SEQUENCE [LARGE SCALE GENOMIC DNA]</scope>
    <source>
        <strain evidence="5 7">DSM 2063</strain>
    </source>
</reference>
<evidence type="ECO:0000313" key="7">
    <source>
        <dbReference type="Proteomes" id="UP000028712"/>
    </source>
</evidence>
<dbReference type="SUPFAM" id="SSF48403">
    <property type="entry name" value="Ankyrin repeat"/>
    <property type="match status" value="1"/>
</dbReference>
<dbReference type="SMART" id="SM00248">
    <property type="entry name" value="ANK"/>
    <property type="match status" value="5"/>
</dbReference>
<dbReference type="Proteomes" id="UP000198424">
    <property type="component" value="Unassembled WGS sequence"/>
</dbReference>
<accession>A0A085ZYV6</accession>
<sequence length="233" mass="25190">MEKNQNRSNLLYCLVLNVLMLAGCSSKQADIKTEKMNSKTLFEAVETRDVISVTTLLKENPSLEIKNKDGETPLMRAVYNNNNEIAALLINAGADVNAQDDMLNSPFLYAGAEGNLEVVKLALQHGANFGVYNRYGGSALIPAAEKGHLEMVKLLVNTPNFPIDHINNLKWTALLEAVLLSDGGPVHVSIVKALIDGGCNVNIGDKYGITALGHAKKLGYTEMIKILQQAGAK</sequence>
<dbReference type="OrthoDB" id="9812708at2"/>
<dbReference type="PROSITE" id="PS50088">
    <property type="entry name" value="ANK_REPEAT"/>
    <property type="match status" value="2"/>
</dbReference>
<dbReference type="AlphaFoldDB" id="A0A085ZYV6"/>
<dbReference type="PANTHER" id="PTHR24188">
    <property type="entry name" value="ANKYRIN REPEAT PROTEIN"/>
    <property type="match status" value="1"/>
</dbReference>
<evidence type="ECO:0000313" key="8">
    <source>
        <dbReference type="Proteomes" id="UP000198424"/>
    </source>
</evidence>
<feature type="repeat" description="ANK" evidence="3">
    <location>
        <begin position="102"/>
        <end position="134"/>
    </location>
</feature>
<dbReference type="Gene3D" id="1.25.40.20">
    <property type="entry name" value="Ankyrin repeat-containing domain"/>
    <property type="match status" value="2"/>
</dbReference>
<reference evidence="6 8" key="2">
    <citation type="submission" date="2016-11" db="EMBL/GenBank/DDBJ databases">
        <title>Whole genomes of Flavobacteriaceae.</title>
        <authorList>
            <person name="Stine C."/>
            <person name="Li C."/>
            <person name="Tadesse D."/>
        </authorList>
    </citation>
    <scope>NUCLEOTIDE SEQUENCE [LARGE SCALE GENOMIC DNA]</scope>
    <source>
        <strain evidence="6 8">ATCC 29551</strain>
    </source>
</reference>
<organism evidence="5 7">
    <name type="scientific">Flavobacterium hydatis</name>
    <name type="common">Cytophaga aquatilis</name>
    <dbReference type="NCBI Taxonomy" id="991"/>
    <lineage>
        <taxon>Bacteria</taxon>
        <taxon>Pseudomonadati</taxon>
        <taxon>Bacteroidota</taxon>
        <taxon>Flavobacteriia</taxon>
        <taxon>Flavobacteriales</taxon>
        <taxon>Flavobacteriaceae</taxon>
        <taxon>Flavobacterium</taxon>
    </lineage>
</organism>
<comment type="caution">
    <text evidence="5">The sequence shown here is derived from an EMBL/GenBank/DDBJ whole genome shotgun (WGS) entry which is preliminary data.</text>
</comment>
<gene>
    <name evidence="6" type="ORF">B0A62_24205</name>
    <name evidence="5" type="ORF">IW20_23165</name>
</gene>
<dbReference type="eggNOG" id="COG0666">
    <property type="taxonomic scope" value="Bacteria"/>
</dbReference>
<keyword evidence="1" id="KW-0677">Repeat</keyword>
<dbReference type="STRING" id="991.IW20_23165"/>
<dbReference type="InterPro" id="IPR036770">
    <property type="entry name" value="Ankyrin_rpt-contain_sf"/>
</dbReference>
<feature type="signal peptide" evidence="4">
    <location>
        <begin position="1"/>
        <end position="29"/>
    </location>
</feature>
<keyword evidence="2 3" id="KW-0040">ANK repeat</keyword>
<keyword evidence="8" id="KW-1185">Reference proteome</keyword>
<dbReference type="Pfam" id="PF12796">
    <property type="entry name" value="Ank_2"/>
    <property type="match status" value="2"/>
</dbReference>
<evidence type="ECO:0000313" key="6">
    <source>
        <dbReference type="EMBL" id="OXA85766.1"/>
    </source>
</evidence>
<evidence type="ECO:0000256" key="2">
    <source>
        <dbReference type="ARBA" id="ARBA00023043"/>
    </source>
</evidence>
<feature type="repeat" description="ANK" evidence="3">
    <location>
        <begin position="69"/>
        <end position="101"/>
    </location>
</feature>
<dbReference type="PROSITE" id="PS51257">
    <property type="entry name" value="PROKAR_LIPOPROTEIN"/>
    <property type="match status" value="1"/>
</dbReference>
<protein>
    <submittedName>
        <fullName evidence="5">Ankyrin</fullName>
    </submittedName>
</protein>
<dbReference type="EMBL" id="JPRM01000049">
    <property type="protein sequence ID" value="KFF09620.1"/>
    <property type="molecule type" value="Genomic_DNA"/>
</dbReference>
<name>A0A085ZYV6_FLAHY</name>
<evidence type="ECO:0000256" key="1">
    <source>
        <dbReference type="ARBA" id="ARBA00022737"/>
    </source>
</evidence>